<name>A0ABT4MNN8_GORRU</name>
<dbReference type="Pfam" id="PF04199">
    <property type="entry name" value="Cyclase"/>
    <property type="match status" value="1"/>
</dbReference>
<dbReference type="SUPFAM" id="SSF102198">
    <property type="entry name" value="Putative cyclase"/>
    <property type="match status" value="1"/>
</dbReference>
<dbReference type="RefSeq" id="WP_301569107.1">
    <property type="nucleotide sequence ID" value="NZ_JAPWIE010000001.1"/>
</dbReference>
<dbReference type="Gene3D" id="3.50.30.50">
    <property type="entry name" value="Putative cyclase"/>
    <property type="match status" value="1"/>
</dbReference>
<gene>
    <name evidence="1" type="ORF">O4213_01385</name>
</gene>
<comment type="caution">
    <text evidence="1">The sequence shown here is derived from an EMBL/GenBank/DDBJ whole genome shotgun (WGS) entry which is preliminary data.</text>
</comment>
<dbReference type="PANTHER" id="PTHR34861:SF10">
    <property type="entry name" value="CYCLASE"/>
    <property type="match status" value="1"/>
</dbReference>
<dbReference type="EMBL" id="JAPWIE010000001">
    <property type="protein sequence ID" value="MCZ4548616.1"/>
    <property type="molecule type" value="Genomic_DNA"/>
</dbReference>
<dbReference type="Proteomes" id="UP001067235">
    <property type="component" value="Unassembled WGS sequence"/>
</dbReference>
<sequence>MADGDTPIDAPFGNWGRWGAGDERGAANAITPELVRNSCGSVRDGEVLSLALPIEGATSGSGRSKIPHLAGRPLPQHFMSVDGGDYAAGSRQIKGEMSVADDALIVSPHGTTTHVDALSHMWRGDKLYNGHDAGRVRSYGATRCGIEKLGPLVTRGVLLDVAGYRGVGALEKGVRIDAELLRAVADAQSIEVRAGDVVLVRTGWITVFADDPVAFSDEQPGLCHSGATWLLERDVVAIGSDNVAVGALDPCGSFHGSVDEDVHMAALWQYGAPLIEMLWLEDLAATARHEFLFVLAPLAIVGGTASPVNPLAVL</sequence>
<dbReference type="InterPro" id="IPR037175">
    <property type="entry name" value="KFase_sf"/>
</dbReference>
<protein>
    <submittedName>
        <fullName evidence="1">Cyclase family protein</fullName>
    </submittedName>
</protein>
<reference evidence="1" key="1">
    <citation type="submission" date="2022-12" db="EMBL/GenBank/DDBJ databases">
        <authorList>
            <person name="Krivoruchko A.V."/>
            <person name="Elkin A."/>
        </authorList>
    </citation>
    <scope>NUCLEOTIDE SEQUENCE</scope>
    <source>
        <strain evidence="1">IEGM 1388</strain>
    </source>
</reference>
<keyword evidence="2" id="KW-1185">Reference proteome</keyword>
<dbReference type="PANTHER" id="PTHR34861">
    <property type="match status" value="1"/>
</dbReference>
<dbReference type="InterPro" id="IPR007325">
    <property type="entry name" value="KFase/CYL"/>
</dbReference>
<evidence type="ECO:0000313" key="1">
    <source>
        <dbReference type="EMBL" id="MCZ4548616.1"/>
    </source>
</evidence>
<accession>A0ABT4MNN8</accession>
<evidence type="ECO:0000313" key="2">
    <source>
        <dbReference type="Proteomes" id="UP001067235"/>
    </source>
</evidence>
<organism evidence="1 2">
    <name type="scientific">Gordonia rubripertincta</name>
    <name type="common">Rhodococcus corallinus</name>
    <dbReference type="NCBI Taxonomy" id="36822"/>
    <lineage>
        <taxon>Bacteria</taxon>
        <taxon>Bacillati</taxon>
        <taxon>Actinomycetota</taxon>
        <taxon>Actinomycetes</taxon>
        <taxon>Mycobacteriales</taxon>
        <taxon>Gordoniaceae</taxon>
        <taxon>Gordonia</taxon>
    </lineage>
</organism>
<proteinExistence type="predicted"/>